<evidence type="ECO:0000313" key="7">
    <source>
        <dbReference type="EMBL" id="ALA66458.1"/>
    </source>
</evidence>
<dbReference type="PANTHER" id="PTHR30213">
    <property type="entry name" value="INNER MEMBRANE PROTEIN YHJD"/>
    <property type="match status" value="1"/>
</dbReference>
<dbReference type="PANTHER" id="PTHR30213:SF0">
    <property type="entry name" value="UPF0761 MEMBRANE PROTEIN YIHY"/>
    <property type="match status" value="1"/>
</dbReference>
<dbReference type="InterPro" id="IPR017039">
    <property type="entry name" value="Virul_fac_BrkB"/>
</dbReference>
<feature type="transmembrane region" description="Helical" evidence="6">
    <location>
        <begin position="58"/>
        <end position="84"/>
    </location>
</feature>
<dbReference type="RefSeq" id="WP_082312933.1">
    <property type="nucleotide sequence ID" value="NZ_CP006841.1"/>
</dbReference>
<organism evidence="7 8">
    <name type="scientific">Corynebacterium lactis RW2-5</name>
    <dbReference type="NCBI Taxonomy" id="1408189"/>
    <lineage>
        <taxon>Bacteria</taxon>
        <taxon>Bacillati</taxon>
        <taxon>Actinomycetota</taxon>
        <taxon>Actinomycetes</taxon>
        <taxon>Mycobacteriales</taxon>
        <taxon>Corynebacteriaceae</taxon>
        <taxon>Corynebacterium</taxon>
    </lineage>
</organism>
<dbReference type="AlphaFoldDB" id="A0A0K2GXQ6"/>
<dbReference type="Pfam" id="PF03631">
    <property type="entry name" value="Virul_fac_BrkB"/>
    <property type="match status" value="1"/>
</dbReference>
<evidence type="ECO:0000256" key="6">
    <source>
        <dbReference type="SAM" id="Phobius"/>
    </source>
</evidence>
<evidence type="ECO:0000256" key="3">
    <source>
        <dbReference type="ARBA" id="ARBA00022692"/>
    </source>
</evidence>
<dbReference type="GO" id="GO:0005886">
    <property type="term" value="C:plasma membrane"/>
    <property type="evidence" value="ECO:0007669"/>
    <property type="project" value="UniProtKB-SubCell"/>
</dbReference>
<evidence type="ECO:0000256" key="4">
    <source>
        <dbReference type="ARBA" id="ARBA00022989"/>
    </source>
</evidence>
<comment type="subcellular location">
    <subcellularLocation>
        <location evidence="1">Cell membrane</location>
        <topology evidence="1">Multi-pass membrane protein</topology>
    </subcellularLocation>
</comment>
<protein>
    <submittedName>
        <fullName evidence="7">Uncharacterized protein</fullName>
    </submittedName>
</protein>
<evidence type="ECO:0000256" key="1">
    <source>
        <dbReference type="ARBA" id="ARBA00004651"/>
    </source>
</evidence>
<gene>
    <name evidence="7" type="ORF">CLAC_00465</name>
</gene>
<dbReference type="STRING" id="1408189.CLAC_00465"/>
<dbReference type="OrthoDB" id="9781030at2"/>
<dbReference type="KEGG" id="clw:CLAC_00465"/>
<keyword evidence="2" id="KW-1003">Cell membrane</keyword>
<feature type="transmembrane region" description="Helical" evidence="6">
    <location>
        <begin position="222"/>
        <end position="242"/>
    </location>
</feature>
<proteinExistence type="predicted"/>
<dbReference type="PIRSF" id="PIRSF035875">
    <property type="entry name" value="RNase_BN"/>
    <property type="match status" value="1"/>
</dbReference>
<keyword evidence="3 6" id="KW-0812">Transmembrane</keyword>
<reference evidence="7 8" key="1">
    <citation type="submission" date="2013-10" db="EMBL/GenBank/DDBJ databases">
        <title>Complete genome sequence of Corynebacterium lactis DSM 45799(T), isolated from raw cow milk.</title>
        <authorList>
            <person name="Ruckert C."/>
            <person name="Albersmeier A."/>
            <person name="Lipski A."/>
            <person name="Kalinowski J."/>
        </authorList>
    </citation>
    <scope>NUCLEOTIDE SEQUENCE [LARGE SCALE GENOMIC DNA]</scope>
    <source>
        <strain evidence="7 8">RW2-5</strain>
    </source>
</reference>
<keyword evidence="8" id="KW-1185">Reference proteome</keyword>
<dbReference type="PATRIC" id="fig|1408189.4.peg.96"/>
<sequence length="376" mass="41110">MPAQQIGHTLNVDESADAEYAYNSRRLPWVGWRGLGYALKRASIEFWLELGFDAASMLTYYTVLTCAPALLAIYSIATLVLAGYTEDLQALTNDFVEKYIPTEYAGSVRDVIDTIIGSSTGGMVALIIGIGFALISSSAYTRAFSRTANAVYGISEGRTLIRYHVFMVAITLLLLVGTVLLLIAIIVNGPLVNSIVDPIAKPLGIESATRDVINFGLTVWGWLRWPFIIVMSMALVGSLYYFTPNVKQRRFRWLSTGSFLTIVSTALVVKGLSWYLFNFAAANPYGAMGAVIAVMTALWTVNVMILFGFKLDAEIERVRQLKAGLAAEEFIQLPPRDATAAAAEGKTHRNLREQAHRIREASLAEGEGAEGKSADE</sequence>
<keyword evidence="5 6" id="KW-0472">Membrane</keyword>
<evidence type="ECO:0000256" key="2">
    <source>
        <dbReference type="ARBA" id="ARBA00022475"/>
    </source>
</evidence>
<dbReference type="Proteomes" id="UP000058446">
    <property type="component" value="Chromosome"/>
</dbReference>
<feature type="transmembrane region" description="Helical" evidence="6">
    <location>
        <begin position="123"/>
        <end position="144"/>
    </location>
</feature>
<feature type="transmembrane region" description="Helical" evidence="6">
    <location>
        <begin position="165"/>
        <end position="187"/>
    </location>
</feature>
<name>A0A0K2GXQ6_9CORY</name>
<dbReference type="EMBL" id="CP006841">
    <property type="protein sequence ID" value="ALA66458.1"/>
    <property type="molecule type" value="Genomic_DNA"/>
</dbReference>
<accession>A0A0K2GXQ6</accession>
<feature type="transmembrane region" description="Helical" evidence="6">
    <location>
        <begin position="254"/>
        <end position="277"/>
    </location>
</feature>
<keyword evidence="4 6" id="KW-1133">Transmembrane helix</keyword>
<evidence type="ECO:0000313" key="8">
    <source>
        <dbReference type="Proteomes" id="UP000058446"/>
    </source>
</evidence>
<feature type="transmembrane region" description="Helical" evidence="6">
    <location>
        <begin position="289"/>
        <end position="309"/>
    </location>
</feature>
<evidence type="ECO:0000256" key="5">
    <source>
        <dbReference type="ARBA" id="ARBA00023136"/>
    </source>
</evidence>